<dbReference type="PROSITE" id="PS50002">
    <property type="entry name" value="SH3"/>
    <property type="match status" value="1"/>
</dbReference>
<dbReference type="InterPro" id="IPR039687">
    <property type="entry name" value="NPHP1"/>
</dbReference>
<dbReference type="GO" id="GO:0005737">
    <property type="term" value="C:cytoplasm"/>
    <property type="evidence" value="ECO:0007669"/>
    <property type="project" value="TreeGrafter"/>
</dbReference>
<dbReference type="HOGENOM" id="CLU_024987_1_0_1"/>
<dbReference type="GO" id="GO:0005929">
    <property type="term" value="C:cilium"/>
    <property type="evidence" value="ECO:0007669"/>
    <property type="project" value="TreeGrafter"/>
</dbReference>
<dbReference type="AlphaFoldDB" id="H3CPR7"/>
<dbReference type="GO" id="GO:0090251">
    <property type="term" value="P:protein localization involved in establishment of planar polarity"/>
    <property type="evidence" value="ECO:0007669"/>
    <property type="project" value="TreeGrafter"/>
</dbReference>
<sequence length="693" mass="77576">MAAKEKGPLQLLQREVEDIRTQVDGLTADVQKKDGSNEETFRRYTTYRCQELQMSAEKMLNTLKKLNKADEPAPVAHYEQRKLLEERRLHNILEQINTLFLQLSPPGPSATAMSEIGVHPEEKNLHLLSFNTSEVTIAENVGGKKEPLKLASQSGPCIYTAIYDFNAEQEGDLSVQEGDVLRIIKKSADEWWLAQDSEGNRGVVPRTYLKAGSAADEDNESYDESDDEDLSEEDEEQDSEELSESEKKESKSSNWATVRKALTEQIDATDVLSAMGAIPSGFRASTLNKLLIDEGHCITYRGSHYVQPELSQSQLSFNDLFLDPDTGRVRARDVTTCVCFTLWSCRMIPTPGVGLQVLSRHVRLCATDGTRVLSNIHTVRATYSPKNPKTWSFSPQTAGILPTLLSGHCFLRCNSDSPELGILFELGVTFIRNSTGERGEMSCGWAFLRLSDDAGNPLPNRTYELQVNGGIPYEKDVAVEASAMRGSPTGMFKQMFQARRQPTLVVKLKSANSHLRTQLSLLPDTLLHCLSCVDLLVLHRQLLADTLLMDRPTMQAADFLFSPVLSTFPLLLDQPDLLDALRSAWIDAENNMSRSQKRDFCFLKQEFVKVYLSSVYFLLHSASLPSHRWADPSCEEQRARVIYDTLSSLKHNQHPSSSSAGPEVFVDAARQHLAFDLSELTFDFLTVVRKNKG</sequence>
<reference evidence="6" key="2">
    <citation type="submission" date="2025-08" db="UniProtKB">
        <authorList>
            <consortium name="Ensembl"/>
        </authorList>
    </citation>
    <scope>IDENTIFICATION</scope>
</reference>
<dbReference type="InterPro" id="IPR030642">
    <property type="entry name" value="NPHP1_SH3"/>
</dbReference>
<reference evidence="7" key="1">
    <citation type="journal article" date="2004" name="Nature">
        <title>Genome duplication in the teleost fish Tetraodon nigroviridis reveals the early vertebrate proto-karyotype.</title>
        <authorList>
            <person name="Jaillon O."/>
            <person name="Aury J.-M."/>
            <person name="Brunet F."/>
            <person name="Petit J.-L."/>
            <person name="Stange-Thomann N."/>
            <person name="Mauceli E."/>
            <person name="Bouneau L."/>
            <person name="Fischer C."/>
            <person name="Ozouf-Costaz C."/>
            <person name="Bernot A."/>
            <person name="Nicaud S."/>
            <person name="Jaffe D."/>
            <person name="Fisher S."/>
            <person name="Lutfalla G."/>
            <person name="Dossat C."/>
            <person name="Segurens B."/>
            <person name="Dasilva C."/>
            <person name="Salanoubat M."/>
            <person name="Levy M."/>
            <person name="Boudet N."/>
            <person name="Castellano S."/>
            <person name="Anthouard V."/>
            <person name="Jubin C."/>
            <person name="Castelli V."/>
            <person name="Katinka M."/>
            <person name="Vacherie B."/>
            <person name="Biemont C."/>
            <person name="Skalli Z."/>
            <person name="Cattolico L."/>
            <person name="Poulain J."/>
            <person name="De Berardinis V."/>
            <person name="Cruaud C."/>
            <person name="Duprat S."/>
            <person name="Brottier P."/>
            <person name="Coutanceau J.-P."/>
            <person name="Gouzy J."/>
            <person name="Parra G."/>
            <person name="Lardier G."/>
            <person name="Chapple C."/>
            <person name="McKernan K.J."/>
            <person name="McEwan P."/>
            <person name="Bosak S."/>
            <person name="Kellis M."/>
            <person name="Volff J.-N."/>
            <person name="Guigo R."/>
            <person name="Zody M.C."/>
            <person name="Mesirov J."/>
            <person name="Lindblad-Toh K."/>
            <person name="Birren B."/>
            <person name="Nusbaum C."/>
            <person name="Kahn D."/>
            <person name="Robinson-Rechavi M."/>
            <person name="Laudet V."/>
            <person name="Schachter V."/>
            <person name="Quetier F."/>
            <person name="Saurin W."/>
            <person name="Scarpelli C."/>
            <person name="Wincker P."/>
            <person name="Lander E.S."/>
            <person name="Weissenbach J."/>
            <person name="Roest Crollius H."/>
        </authorList>
    </citation>
    <scope>NUCLEOTIDE SEQUENCE [LARGE SCALE GENOMIC DNA]</scope>
</reference>
<feature type="domain" description="SH3" evidence="5">
    <location>
        <begin position="154"/>
        <end position="214"/>
    </location>
</feature>
<evidence type="ECO:0000259" key="5">
    <source>
        <dbReference type="PROSITE" id="PS50002"/>
    </source>
</evidence>
<evidence type="ECO:0000313" key="7">
    <source>
        <dbReference type="Proteomes" id="UP000007303"/>
    </source>
</evidence>
<dbReference type="OMA" id="CYLIALM"/>
<feature type="coiled-coil region" evidence="3">
    <location>
        <begin position="9"/>
        <end position="69"/>
    </location>
</feature>
<dbReference type="CDD" id="cd11770">
    <property type="entry name" value="SH3_Nephrocystin"/>
    <property type="match status" value="1"/>
</dbReference>
<dbReference type="GeneTree" id="ENSGT00390000007701"/>
<dbReference type="InterPro" id="IPR001452">
    <property type="entry name" value="SH3_domain"/>
</dbReference>
<dbReference type="PANTHER" id="PTHR15176">
    <property type="entry name" value="NEPHROCYSTIN"/>
    <property type="match status" value="1"/>
</dbReference>
<feature type="compositionally biased region" description="Acidic residues" evidence="4">
    <location>
        <begin position="215"/>
        <end position="243"/>
    </location>
</feature>
<dbReference type="Proteomes" id="UP000007303">
    <property type="component" value="Unassembled WGS sequence"/>
</dbReference>
<organism evidence="6 7">
    <name type="scientific">Tetraodon nigroviridis</name>
    <name type="common">Spotted green pufferfish</name>
    <name type="synonym">Chelonodon nigroviridis</name>
    <dbReference type="NCBI Taxonomy" id="99883"/>
    <lineage>
        <taxon>Eukaryota</taxon>
        <taxon>Metazoa</taxon>
        <taxon>Chordata</taxon>
        <taxon>Craniata</taxon>
        <taxon>Vertebrata</taxon>
        <taxon>Euteleostomi</taxon>
        <taxon>Actinopterygii</taxon>
        <taxon>Neopterygii</taxon>
        <taxon>Teleostei</taxon>
        <taxon>Neoteleostei</taxon>
        <taxon>Acanthomorphata</taxon>
        <taxon>Eupercaria</taxon>
        <taxon>Tetraodontiformes</taxon>
        <taxon>Tetradontoidea</taxon>
        <taxon>Tetraodontidae</taxon>
        <taxon>Tetraodon</taxon>
    </lineage>
</organism>
<evidence type="ECO:0000256" key="2">
    <source>
        <dbReference type="PROSITE-ProRule" id="PRU00192"/>
    </source>
</evidence>
<dbReference type="STRING" id="99883.ENSTNIP00000010250"/>
<keyword evidence="1 2" id="KW-0728">SH3 domain</keyword>
<dbReference type="PANTHER" id="PTHR15176:SF1">
    <property type="entry name" value="NEPHROCYSTIN-1"/>
    <property type="match status" value="1"/>
</dbReference>
<evidence type="ECO:0000256" key="3">
    <source>
        <dbReference type="SAM" id="Coils"/>
    </source>
</evidence>
<evidence type="ECO:0000256" key="1">
    <source>
        <dbReference type="ARBA" id="ARBA00022443"/>
    </source>
</evidence>
<dbReference type="InterPro" id="IPR036028">
    <property type="entry name" value="SH3-like_dom_sf"/>
</dbReference>
<reference evidence="6" key="3">
    <citation type="submission" date="2025-09" db="UniProtKB">
        <authorList>
            <consortium name="Ensembl"/>
        </authorList>
    </citation>
    <scope>IDENTIFICATION</scope>
</reference>
<dbReference type="Pfam" id="PF00018">
    <property type="entry name" value="SH3_1"/>
    <property type="match status" value="1"/>
</dbReference>
<keyword evidence="7" id="KW-1185">Reference proteome</keyword>
<evidence type="ECO:0000313" key="6">
    <source>
        <dbReference type="Ensembl" id="ENSTNIP00000010250.1"/>
    </source>
</evidence>
<dbReference type="Gene3D" id="2.30.30.40">
    <property type="entry name" value="SH3 Domains"/>
    <property type="match status" value="1"/>
</dbReference>
<accession>H3CPR7</accession>
<dbReference type="SMART" id="SM00326">
    <property type="entry name" value="SH3"/>
    <property type="match status" value="1"/>
</dbReference>
<proteinExistence type="predicted"/>
<dbReference type="InParanoid" id="H3CPR7"/>
<feature type="region of interest" description="Disordered" evidence="4">
    <location>
        <begin position="211"/>
        <end position="254"/>
    </location>
</feature>
<protein>
    <submittedName>
        <fullName evidence="6">Nephronophthisis 1</fullName>
    </submittedName>
</protein>
<evidence type="ECO:0000256" key="4">
    <source>
        <dbReference type="SAM" id="MobiDB-lite"/>
    </source>
</evidence>
<name>H3CPR7_TETNG</name>
<dbReference type="SUPFAM" id="SSF50044">
    <property type="entry name" value="SH3-domain"/>
    <property type="match status" value="1"/>
</dbReference>
<dbReference type="Ensembl" id="ENSTNIT00000010431.1">
    <property type="protein sequence ID" value="ENSTNIP00000010250.1"/>
    <property type="gene ID" value="ENSTNIG00000007444.1"/>
</dbReference>
<keyword evidence="3" id="KW-0175">Coiled coil</keyword>